<dbReference type="GO" id="GO:0007166">
    <property type="term" value="P:cell surface receptor signaling pathway"/>
    <property type="evidence" value="ECO:0007669"/>
    <property type="project" value="InterPro"/>
</dbReference>
<comment type="caution">
    <text evidence="1">The sequence shown here is derived from an EMBL/GenBank/DDBJ whole genome shotgun (WGS) entry which is preliminary data.</text>
</comment>
<dbReference type="AlphaFoldDB" id="A0AAD7K5V5"/>
<gene>
    <name evidence="1" type="ORF">B0H16DRAFT_802926</name>
</gene>
<dbReference type="EMBL" id="JARKIB010000006">
    <property type="protein sequence ID" value="KAJ7779051.1"/>
    <property type="molecule type" value="Genomic_DNA"/>
</dbReference>
<dbReference type="CDD" id="cd21037">
    <property type="entry name" value="MLKL_NTD"/>
    <property type="match status" value="1"/>
</dbReference>
<evidence type="ECO:0000313" key="2">
    <source>
        <dbReference type="Proteomes" id="UP001215598"/>
    </source>
</evidence>
<name>A0AAD7K5V5_9AGAR</name>
<dbReference type="Proteomes" id="UP001215598">
    <property type="component" value="Unassembled WGS sequence"/>
</dbReference>
<sequence length="346" mass="38013">MASNVAVKAMNKAQILRTMCATTLDKTLYLGLADRLVEICAVAAPDSRKAATELVLFAVKKTESLVENGVDTQLPPKVLEGLEKYESTLVAIRTHIESIPEQSTKARKLRLSTLAFRLETEHLQGKLSRVHKSLMKLSAKPQSSASRNEHILETVSFTTRVAAAIVEIPVLNLAKPVVGMTALICDTAKVVNSNREAAIELAEHAKNVTNSIVARATAGDENSLEVLRGTLDTVQTFLDTWKDGHGRVASLVFATKDKDQFASLHLALDRALQVFTSSETIKAVDIVRTHSEDFATIKATVTSVGEDVKRVVVKRRRTQLSFPFYPSMPSAHFFFRPPLAESPRRL</sequence>
<keyword evidence="2" id="KW-1185">Reference proteome</keyword>
<reference evidence="1" key="1">
    <citation type="submission" date="2023-03" db="EMBL/GenBank/DDBJ databases">
        <title>Massive genome expansion in bonnet fungi (Mycena s.s.) driven by repeated elements and novel gene families across ecological guilds.</title>
        <authorList>
            <consortium name="Lawrence Berkeley National Laboratory"/>
            <person name="Harder C.B."/>
            <person name="Miyauchi S."/>
            <person name="Viragh M."/>
            <person name="Kuo A."/>
            <person name="Thoen E."/>
            <person name="Andreopoulos B."/>
            <person name="Lu D."/>
            <person name="Skrede I."/>
            <person name="Drula E."/>
            <person name="Henrissat B."/>
            <person name="Morin E."/>
            <person name="Kohler A."/>
            <person name="Barry K."/>
            <person name="LaButti K."/>
            <person name="Morin E."/>
            <person name="Salamov A."/>
            <person name="Lipzen A."/>
            <person name="Mereny Z."/>
            <person name="Hegedus B."/>
            <person name="Baldrian P."/>
            <person name="Stursova M."/>
            <person name="Weitz H."/>
            <person name="Taylor A."/>
            <person name="Grigoriev I.V."/>
            <person name="Nagy L.G."/>
            <person name="Martin F."/>
            <person name="Kauserud H."/>
        </authorList>
    </citation>
    <scope>NUCLEOTIDE SEQUENCE</scope>
    <source>
        <strain evidence="1">CBHHK182m</strain>
    </source>
</reference>
<organism evidence="1 2">
    <name type="scientific">Mycena metata</name>
    <dbReference type="NCBI Taxonomy" id="1033252"/>
    <lineage>
        <taxon>Eukaryota</taxon>
        <taxon>Fungi</taxon>
        <taxon>Dikarya</taxon>
        <taxon>Basidiomycota</taxon>
        <taxon>Agaricomycotina</taxon>
        <taxon>Agaricomycetes</taxon>
        <taxon>Agaricomycetidae</taxon>
        <taxon>Agaricales</taxon>
        <taxon>Marasmiineae</taxon>
        <taxon>Mycenaceae</taxon>
        <taxon>Mycena</taxon>
    </lineage>
</organism>
<protein>
    <submittedName>
        <fullName evidence="1">Uncharacterized protein</fullName>
    </submittedName>
</protein>
<proteinExistence type="predicted"/>
<dbReference type="InterPro" id="IPR059179">
    <property type="entry name" value="MLKL-like_MCAfunc"/>
</dbReference>
<accession>A0AAD7K5V5</accession>
<dbReference type="Gene3D" id="1.20.930.20">
    <property type="entry name" value="Adaptor protein Cbl, N-terminal domain"/>
    <property type="match status" value="1"/>
</dbReference>
<evidence type="ECO:0000313" key="1">
    <source>
        <dbReference type="EMBL" id="KAJ7779051.1"/>
    </source>
</evidence>
<dbReference type="InterPro" id="IPR036537">
    <property type="entry name" value="Adaptor_Cbl_N_dom_sf"/>
</dbReference>